<comment type="caution">
    <text evidence="3">The sequence shown here is derived from an EMBL/GenBank/DDBJ whole genome shotgun (WGS) entry which is preliminary data.</text>
</comment>
<keyword evidence="3" id="KW-0648">Protein biosynthesis</keyword>
<evidence type="ECO:0000256" key="1">
    <source>
        <dbReference type="ARBA" id="ARBA00038376"/>
    </source>
</evidence>
<feature type="domain" description="NAD(P)-binding" evidence="2">
    <location>
        <begin position="14"/>
        <end position="237"/>
    </location>
</feature>
<sequence length="281" mass="31234">MKLAPKVLLLGGYCKVALLLTRLLIARGYDIISLTNSPIHRGDILNLRESNRQGNVEVLVTDLKQIDTVDSARALLDRVDPNYVIWMAGTGCRGGSQRSIDCEELRIAVKQMIIAAFGSSKISKFLMISYMSSRRKQRETEMTDKMWNDIADSRQGEIPVYEKEKLEAEEFLDAMTAWRRRQTHLPPNFQSIHVTTGSLSDLPARGKLSIHPEQVALEGEISRQDVAAVIAQLLARPDTSGRYGILSGEDDIETAIAKAVDDQQTMAEGAVYKNIVGGFIE</sequence>
<organism evidence="3">
    <name type="scientific">Talaromyces marneffei PM1</name>
    <dbReference type="NCBI Taxonomy" id="1077442"/>
    <lineage>
        <taxon>Eukaryota</taxon>
        <taxon>Fungi</taxon>
        <taxon>Dikarya</taxon>
        <taxon>Ascomycota</taxon>
        <taxon>Pezizomycotina</taxon>
        <taxon>Eurotiomycetes</taxon>
        <taxon>Eurotiomycetidae</taxon>
        <taxon>Eurotiales</taxon>
        <taxon>Trichocomaceae</taxon>
        <taxon>Talaromyces</taxon>
        <taxon>Talaromyces sect. Talaromyces</taxon>
    </lineage>
</organism>
<dbReference type="HOGENOM" id="CLU_025711_1_0_1"/>
<dbReference type="PANTHER" id="PTHR15020">
    <property type="entry name" value="FLAVIN REDUCTASE-RELATED"/>
    <property type="match status" value="1"/>
</dbReference>
<dbReference type="InterPro" id="IPR016040">
    <property type="entry name" value="NAD(P)-bd_dom"/>
</dbReference>
<dbReference type="SUPFAM" id="SSF51735">
    <property type="entry name" value="NAD(P)-binding Rossmann-fold domains"/>
    <property type="match status" value="1"/>
</dbReference>
<dbReference type="Gene3D" id="3.40.50.720">
    <property type="entry name" value="NAD(P)-binding Rossmann-like Domain"/>
    <property type="match status" value="1"/>
</dbReference>
<protein>
    <submittedName>
        <fullName evidence="3">Eukaryotic translation initiation factor 3 subunit H</fullName>
    </submittedName>
</protein>
<evidence type="ECO:0000313" key="3">
    <source>
        <dbReference type="EMBL" id="KFX44221.1"/>
    </source>
</evidence>
<evidence type="ECO:0000259" key="2">
    <source>
        <dbReference type="Pfam" id="PF13460"/>
    </source>
</evidence>
<dbReference type="EMBL" id="JPOX01000030">
    <property type="protein sequence ID" value="KFX44221.1"/>
    <property type="molecule type" value="Genomic_DNA"/>
</dbReference>
<dbReference type="InterPro" id="IPR036291">
    <property type="entry name" value="NAD(P)-bd_dom_sf"/>
</dbReference>
<dbReference type="AlphaFoldDB" id="A0A093VBX5"/>
<dbReference type="PANTHER" id="PTHR15020:SF50">
    <property type="entry name" value="UPF0659 PROTEIN YMR090W"/>
    <property type="match status" value="1"/>
</dbReference>
<name>A0A093VBX5_TALMA</name>
<reference key="1">
    <citation type="journal article" date="2014" name="PLoS Genet.">
        <title>Signature Gene Expression Reveals Novel Clues to the Molecular Mechanisms of Dimorphic Transition in Penicillium marneffei.</title>
        <authorList>
            <person name="Yang E."/>
            <person name="Wang G."/>
            <person name="Cai J."/>
            <person name="Woo P.C."/>
            <person name="Lau S.K."/>
            <person name="Yuen K.-Y."/>
            <person name="Chow W.-N."/>
            <person name="Lin X."/>
        </authorList>
    </citation>
    <scope>NUCLEOTIDE SEQUENCE [LARGE SCALE GENOMIC DNA]</scope>
    <source>
        <strain>PM1</strain>
    </source>
</reference>
<reference evidence="3" key="2">
    <citation type="journal article" date="2014" name="PLoS Genet.">
        <title>Signature gene expression reveals novel clues to the molecular mechanisms of dimorphic transition in Penicillium marneffei.</title>
        <authorList>
            <person name="Yang E."/>
            <person name="Wang G."/>
            <person name="Cai J."/>
            <person name="Woo P.C."/>
            <person name="Lau S.K."/>
            <person name="Yuen K.-Y."/>
            <person name="Chow W.-N."/>
            <person name="Lin X."/>
        </authorList>
    </citation>
    <scope>NUCLEOTIDE SEQUENCE</scope>
    <source>
        <strain evidence="3">PM1</strain>
    </source>
</reference>
<proteinExistence type="inferred from homology"/>
<dbReference type="GO" id="GO:0003743">
    <property type="term" value="F:translation initiation factor activity"/>
    <property type="evidence" value="ECO:0007669"/>
    <property type="project" value="UniProtKB-KW"/>
</dbReference>
<accession>A0A093VBX5</accession>
<gene>
    <name evidence="3" type="ORF">GQ26_0301210</name>
</gene>
<keyword evidence="3" id="KW-0396">Initiation factor</keyword>
<comment type="similarity">
    <text evidence="1">Belongs to the avfA family.</text>
</comment>
<dbReference type="eggNOG" id="KOG1203">
    <property type="taxonomic scope" value="Eukaryota"/>
</dbReference>
<dbReference type="Pfam" id="PF13460">
    <property type="entry name" value="NAD_binding_10"/>
    <property type="match status" value="1"/>
</dbReference>